<protein>
    <recommendedName>
        <fullName evidence="7">GRF-type domain-containing protein</fullName>
    </recommendedName>
</protein>
<keyword evidence="6" id="KW-0472">Membrane</keyword>
<keyword evidence="1" id="KW-0479">Metal-binding</keyword>
<keyword evidence="3" id="KW-0862">Zinc</keyword>
<feature type="domain" description="GRF-type" evidence="7">
    <location>
        <begin position="1"/>
        <end position="63"/>
    </location>
</feature>
<keyword evidence="5" id="KW-0175">Coiled coil</keyword>
<evidence type="ECO:0000256" key="2">
    <source>
        <dbReference type="ARBA" id="ARBA00022771"/>
    </source>
</evidence>
<proteinExistence type="predicted"/>
<comment type="caution">
    <text evidence="8">The sequence shown here is derived from an EMBL/GenBank/DDBJ whole genome shotgun (WGS) entry which is preliminary data.</text>
</comment>
<gene>
    <name evidence="8" type="ORF">RJ641_035517</name>
</gene>
<dbReference type="EMBL" id="JBAMMX010000008">
    <property type="protein sequence ID" value="KAK6935362.1"/>
    <property type="molecule type" value="Genomic_DNA"/>
</dbReference>
<evidence type="ECO:0000313" key="9">
    <source>
        <dbReference type="Proteomes" id="UP001370490"/>
    </source>
</evidence>
<dbReference type="InterPro" id="IPR010666">
    <property type="entry name" value="Znf_GRF"/>
</dbReference>
<dbReference type="GO" id="GO:0008270">
    <property type="term" value="F:zinc ion binding"/>
    <property type="evidence" value="ECO:0007669"/>
    <property type="project" value="UniProtKB-KW"/>
</dbReference>
<evidence type="ECO:0000256" key="1">
    <source>
        <dbReference type="ARBA" id="ARBA00022723"/>
    </source>
</evidence>
<keyword evidence="6" id="KW-1133">Transmembrane helix</keyword>
<dbReference type="Proteomes" id="UP001370490">
    <property type="component" value="Unassembled WGS sequence"/>
</dbReference>
<evidence type="ECO:0000259" key="7">
    <source>
        <dbReference type="PROSITE" id="PS51999"/>
    </source>
</evidence>
<evidence type="ECO:0000256" key="6">
    <source>
        <dbReference type="SAM" id="Phobius"/>
    </source>
</evidence>
<accession>A0AAN8VTB6</accession>
<organism evidence="8 9">
    <name type="scientific">Dillenia turbinata</name>
    <dbReference type="NCBI Taxonomy" id="194707"/>
    <lineage>
        <taxon>Eukaryota</taxon>
        <taxon>Viridiplantae</taxon>
        <taxon>Streptophyta</taxon>
        <taxon>Embryophyta</taxon>
        <taxon>Tracheophyta</taxon>
        <taxon>Spermatophyta</taxon>
        <taxon>Magnoliopsida</taxon>
        <taxon>eudicotyledons</taxon>
        <taxon>Gunneridae</taxon>
        <taxon>Pentapetalae</taxon>
        <taxon>Dilleniales</taxon>
        <taxon>Dilleniaceae</taxon>
        <taxon>Dillenia</taxon>
    </lineage>
</organism>
<feature type="coiled-coil region" evidence="5">
    <location>
        <begin position="399"/>
        <end position="447"/>
    </location>
</feature>
<reference evidence="8 9" key="1">
    <citation type="submission" date="2023-12" db="EMBL/GenBank/DDBJ databases">
        <title>A high-quality genome assembly for Dillenia turbinata (Dilleniales).</title>
        <authorList>
            <person name="Chanderbali A."/>
        </authorList>
    </citation>
    <scope>NUCLEOTIDE SEQUENCE [LARGE SCALE GENOMIC DNA]</scope>
    <source>
        <strain evidence="8">LSX21</strain>
        <tissue evidence="8">Leaf</tissue>
    </source>
</reference>
<keyword evidence="6" id="KW-0812">Transmembrane</keyword>
<evidence type="ECO:0000313" key="8">
    <source>
        <dbReference type="EMBL" id="KAK6935362.1"/>
    </source>
</evidence>
<dbReference type="AlphaFoldDB" id="A0AAN8VTB6"/>
<feature type="transmembrane region" description="Helical" evidence="6">
    <location>
        <begin position="19"/>
        <end position="41"/>
    </location>
</feature>
<evidence type="ECO:0000256" key="5">
    <source>
        <dbReference type="SAM" id="Coils"/>
    </source>
</evidence>
<keyword evidence="9" id="KW-1185">Reference proteome</keyword>
<keyword evidence="2 4" id="KW-0863">Zinc-finger</keyword>
<evidence type="ECO:0000256" key="3">
    <source>
        <dbReference type="ARBA" id="ARBA00022833"/>
    </source>
</evidence>
<evidence type="ECO:0000256" key="4">
    <source>
        <dbReference type="PROSITE-ProRule" id="PRU01343"/>
    </source>
</evidence>
<dbReference type="PROSITE" id="PS51999">
    <property type="entry name" value="ZF_GRF"/>
    <property type="match status" value="1"/>
</dbReference>
<name>A0AAN8VTB6_9MAGN</name>
<sequence length="486" mass="54844">MKEGPDAGRMYFACPIRKFWVRGSIGTFAGILLKILTFGLLPSFTSAKEGQGACNFFQWVDTQTETTFNGPVDKRRDPVSPASVLNNDVDVNNENTHLDMEGVLDPDHMNSMDIESREMNVHLQCSDVNMSGTPECNVVVRKRKRQSDYAPVIDFSVIPSTNVRNESCVPDQAEEHRLAAQEMSRDILKVNSPNFFVTAPEETQENEDLSMDVSFAGTASVGDAVTIGLHVKGLWGQLVFSPSRCLTVPATKTFFCLDGLEEFNTQLSNLQPPCAGSPDDAQEDNLEDSIHMAFSQAALQVQRKLLCRLEFMDPLEHATMEREANIAFSALNSLGVNYGPFAEHIREFICSAKSLAEIDASICREDASERLEHEKVCRDKLSHLHAEITNELRTSREHVQSLCEEENRLKKKLLQIETQRTQYEDKAKNLEERLVKNSEEILESECRLQAATQEVDKAMKFQQQREMEQESMKKAMKNARAHLRCQ</sequence>